<feature type="domain" description="C3H1-type" evidence="3">
    <location>
        <begin position="740"/>
        <end position="766"/>
    </location>
</feature>
<dbReference type="GO" id="GO:0008270">
    <property type="term" value="F:zinc ion binding"/>
    <property type="evidence" value="ECO:0007669"/>
    <property type="project" value="UniProtKB-KW"/>
</dbReference>
<keyword evidence="1" id="KW-0862">Zinc</keyword>
<reference evidence="4 5" key="1">
    <citation type="submission" date="2023-10" db="EMBL/GenBank/DDBJ databases">
        <title>Genomes of two closely related lineages of the louse Polyplax serrata with different host specificities.</title>
        <authorList>
            <person name="Martinu J."/>
            <person name="Tarabai H."/>
            <person name="Stefka J."/>
            <person name="Hypsa V."/>
        </authorList>
    </citation>
    <scope>NUCLEOTIDE SEQUENCE [LARGE SCALE GENOMIC DNA]</scope>
    <source>
        <strain evidence="4">HR10_N</strain>
    </source>
</reference>
<evidence type="ECO:0000313" key="4">
    <source>
        <dbReference type="EMBL" id="KAK6638655.1"/>
    </source>
</evidence>
<dbReference type="PROSITE" id="PS50103">
    <property type="entry name" value="ZF_C3H1"/>
    <property type="match status" value="1"/>
</dbReference>
<evidence type="ECO:0000259" key="3">
    <source>
        <dbReference type="PROSITE" id="PS50103"/>
    </source>
</evidence>
<organism evidence="4 5">
    <name type="scientific">Polyplax serrata</name>
    <name type="common">Common mouse louse</name>
    <dbReference type="NCBI Taxonomy" id="468196"/>
    <lineage>
        <taxon>Eukaryota</taxon>
        <taxon>Metazoa</taxon>
        <taxon>Ecdysozoa</taxon>
        <taxon>Arthropoda</taxon>
        <taxon>Hexapoda</taxon>
        <taxon>Insecta</taxon>
        <taxon>Pterygota</taxon>
        <taxon>Neoptera</taxon>
        <taxon>Paraneoptera</taxon>
        <taxon>Psocodea</taxon>
        <taxon>Troctomorpha</taxon>
        <taxon>Phthiraptera</taxon>
        <taxon>Anoplura</taxon>
        <taxon>Polyplacidae</taxon>
        <taxon>Polyplax</taxon>
    </lineage>
</organism>
<comment type="caution">
    <text evidence="4">The sequence shown here is derived from an EMBL/GenBank/DDBJ whole genome shotgun (WGS) entry which is preliminary data.</text>
</comment>
<accession>A0AAN8S565</accession>
<dbReference type="EMBL" id="JAWJWE010000003">
    <property type="protein sequence ID" value="KAK6638655.1"/>
    <property type="molecule type" value="Genomic_DNA"/>
</dbReference>
<sequence>MKYSQLVHMSGDVKHWLEKQLKSYGIDGDSYEKYLNSLLEVNNLENSSKYTFGTLDYYEKRQIESIIEELLAKLKDIERNSSRFEISSGCDADTLAMDSSLGFSNIFNGGMNCIEPIKPCLPPISCSSWTRGLLHDSASEITKNKMDDYFSTLFYDNPTTGLGQEFTWNRSDHQNNQEIDHINFYNMQNLIVSEGTEQVYEGNTEVDNLIAKFNANVEEIWKGSSESDHLQNVKYQNLLQQNFLANPYIQYGPNVIWSFEQNGKTTEEGSNENAKFSNCKSSFSQWNKFVSPIFSNSYNNFDNVLSAFNATLSSLHKWSAVDGHNLSNTATKEKLNSFVDPSSKATDFNLKCPDGFQYHVPHVSQNNQEEDLLTSAKTHFRPIRTEELGSSQTGIYADGTTFAISNDLDKVSFKRSESGLLYIEADAETPRKYMEFKEKEGGLNKGDWDSDASSGEEFVPKFRVRQSNEKCIQTDDLDDDQIVPPVNDTDCESVSCKSDDDEFFFPGDNELAQNIINSIEEHEDIEVDSCEQKAKTNQDCYYISGKMDALEVSSYHKAESKQCVCGGEKDWNQNSIDGSNKEKEWSQIWKTHVSCESCQLNSEKLSTKDKFRFREELTQEGEQLLLDLSCLQQLYSNSDWCDDDSTTVSDFNEDENQNSSEEVISDGFPPLDVAYPGKGAWWSTLIAKEEPMKNGFDLRCLWTEERLFPELSENDKNKMNEKTNRTVAEMRQAERKRRNSSSQKACNQYMEGQCRRPHCRFAHCDSAIPCPFFEDASCMKDAIVNSFTRQVTQLGNVLLKDLNEFAIVVGRDILQALQTNHFTKGCKLL</sequence>
<protein>
    <recommendedName>
        <fullName evidence="3">C3H1-type domain-containing protein</fullName>
    </recommendedName>
</protein>
<keyword evidence="1" id="KW-0479">Metal-binding</keyword>
<feature type="coiled-coil region" evidence="2">
    <location>
        <begin position="60"/>
        <end position="87"/>
    </location>
</feature>
<dbReference type="InterPro" id="IPR000571">
    <property type="entry name" value="Znf_CCCH"/>
</dbReference>
<keyword evidence="1" id="KW-0863">Zinc-finger</keyword>
<dbReference type="Proteomes" id="UP001372834">
    <property type="component" value="Unassembled WGS sequence"/>
</dbReference>
<feature type="zinc finger region" description="C3H1-type" evidence="1">
    <location>
        <begin position="740"/>
        <end position="766"/>
    </location>
</feature>
<evidence type="ECO:0000313" key="5">
    <source>
        <dbReference type="Proteomes" id="UP001372834"/>
    </source>
</evidence>
<proteinExistence type="predicted"/>
<name>A0AAN8S565_POLSC</name>
<dbReference type="AlphaFoldDB" id="A0AAN8S565"/>
<evidence type="ECO:0000256" key="1">
    <source>
        <dbReference type="PROSITE-ProRule" id="PRU00723"/>
    </source>
</evidence>
<keyword evidence="2" id="KW-0175">Coiled coil</keyword>
<gene>
    <name evidence="4" type="ORF">RUM43_006922</name>
</gene>
<evidence type="ECO:0000256" key="2">
    <source>
        <dbReference type="SAM" id="Coils"/>
    </source>
</evidence>